<evidence type="ECO:0000256" key="1">
    <source>
        <dbReference type="SAM" id="MobiDB-lite"/>
    </source>
</evidence>
<keyword evidence="3" id="KW-1185">Reference proteome</keyword>
<evidence type="ECO:0000313" key="3">
    <source>
        <dbReference type="Proteomes" id="UP000762676"/>
    </source>
</evidence>
<name>A0AAV4H0H4_9GAST</name>
<feature type="region of interest" description="Disordered" evidence="1">
    <location>
        <begin position="88"/>
        <end position="119"/>
    </location>
</feature>
<organism evidence="2 3">
    <name type="scientific">Elysia marginata</name>
    <dbReference type="NCBI Taxonomy" id="1093978"/>
    <lineage>
        <taxon>Eukaryota</taxon>
        <taxon>Metazoa</taxon>
        <taxon>Spiralia</taxon>
        <taxon>Lophotrochozoa</taxon>
        <taxon>Mollusca</taxon>
        <taxon>Gastropoda</taxon>
        <taxon>Heterobranchia</taxon>
        <taxon>Euthyneura</taxon>
        <taxon>Panpulmonata</taxon>
        <taxon>Sacoglossa</taxon>
        <taxon>Placobranchoidea</taxon>
        <taxon>Plakobranchidae</taxon>
        <taxon>Elysia</taxon>
    </lineage>
</organism>
<proteinExistence type="predicted"/>
<comment type="caution">
    <text evidence="2">The sequence shown here is derived from an EMBL/GenBank/DDBJ whole genome shotgun (WGS) entry which is preliminary data.</text>
</comment>
<dbReference type="EMBL" id="BMAT01005338">
    <property type="protein sequence ID" value="GFR91363.1"/>
    <property type="molecule type" value="Genomic_DNA"/>
</dbReference>
<dbReference type="Proteomes" id="UP000762676">
    <property type="component" value="Unassembled WGS sequence"/>
</dbReference>
<protein>
    <submittedName>
        <fullName evidence="2">Uncharacterized protein</fullName>
    </submittedName>
</protein>
<reference evidence="2 3" key="1">
    <citation type="journal article" date="2021" name="Elife">
        <title>Chloroplast acquisition without the gene transfer in kleptoplastic sea slugs, Plakobranchus ocellatus.</title>
        <authorList>
            <person name="Maeda T."/>
            <person name="Takahashi S."/>
            <person name="Yoshida T."/>
            <person name="Shimamura S."/>
            <person name="Takaki Y."/>
            <person name="Nagai Y."/>
            <person name="Toyoda A."/>
            <person name="Suzuki Y."/>
            <person name="Arimoto A."/>
            <person name="Ishii H."/>
            <person name="Satoh N."/>
            <person name="Nishiyama T."/>
            <person name="Hasebe M."/>
            <person name="Maruyama T."/>
            <person name="Minagawa J."/>
            <person name="Obokata J."/>
            <person name="Shigenobu S."/>
        </authorList>
    </citation>
    <scope>NUCLEOTIDE SEQUENCE [LARGE SCALE GENOMIC DNA]</scope>
</reference>
<accession>A0AAV4H0H4</accession>
<sequence length="119" mass="13112">MASNPTANIQRRQSDNREIQRWKAGRSWSLTSWADVKTFGSRASVASTGLVERRPQSPAGGHMTANAMRVVQMRPICSTRTLIQVTPGCREDSDTQQPDSVRRMSGCQEGHLTRAAKVG</sequence>
<gene>
    <name evidence="2" type="ORF">ElyMa_002591500</name>
</gene>
<evidence type="ECO:0000313" key="2">
    <source>
        <dbReference type="EMBL" id="GFR91363.1"/>
    </source>
</evidence>
<dbReference type="AlphaFoldDB" id="A0AAV4H0H4"/>